<dbReference type="Gene3D" id="3.30.565.10">
    <property type="entry name" value="Histidine kinase-like ATPase, C-terminal domain"/>
    <property type="match status" value="1"/>
</dbReference>
<feature type="transmembrane region" description="Helical" evidence="11">
    <location>
        <begin position="123"/>
        <end position="150"/>
    </location>
</feature>
<evidence type="ECO:0000256" key="10">
    <source>
        <dbReference type="PROSITE-ProRule" id="PRU00169"/>
    </source>
</evidence>
<keyword evidence="15" id="KW-0418">Kinase</keyword>
<dbReference type="GO" id="GO:0005886">
    <property type="term" value="C:plasma membrane"/>
    <property type="evidence" value="ECO:0007669"/>
    <property type="project" value="UniProtKB-SubCell"/>
</dbReference>
<evidence type="ECO:0000256" key="9">
    <source>
        <dbReference type="ARBA" id="ARBA00023136"/>
    </source>
</evidence>
<dbReference type="SMART" id="SM01079">
    <property type="entry name" value="CHASE"/>
    <property type="match status" value="1"/>
</dbReference>
<dbReference type="InterPro" id="IPR036097">
    <property type="entry name" value="HisK_dim/P_sf"/>
</dbReference>
<dbReference type="SUPFAM" id="SSF47384">
    <property type="entry name" value="Homodimeric domain of signal transducing histidine kinase"/>
    <property type="match status" value="1"/>
</dbReference>
<evidence type="ECO:0000259" key="14">
    <source>
        <dbReference type="PROSITE" id="PS50839"/>
    </source>
</evidence>
<feature type="transmembrane region" description="Helical" evidence="11">
    <location>
        <begin position="162"/>
        <end position="184"/>
    </location>
</feature>
<dbReference type="PROSITE" id="PS50110">
    <property type="entry name" value="RESPONSE_REGULATORY"/>
    <property type="match status" value="1"/>
</dbReference>
<dbReference type="STRING" id="1859457.BET10_05280"/>
<dbReference type="PRINTS" id="PR00344">
    <property type="entry name" value="BCTRLSENSOR"/>
</dbReference>
<dbReference type="CDD" id="cd17546">
    <property type="entry name" value="REC_hyHK_CKI1_RcsC-like"/>
    <property type="match status" value="1"/>
</dbReference>
<feature type="domain" description="CHASE" evidence="14">
    <location>
        <begin position="324"/>
        <end position="441"/>
    </location>
</feature>
<evidence type="ECO:0000259" key="13">
    <source>
        <dbReference type="PROSITE" id="PS50110"/>
    </source>
</evidence>
<dbReference type="InterPro" id="IPR004358">
    <property type="entry name" value="Sig_transdc_His_kin-like_C"/>
</dbReference>
<evidence type="ECO:0000313" key="15">
    <source>
        <dbReference type="EMBL" id="OHU92467.1"/>
    </source>
</evidence>
<organism evidence="15 16">
    <name type="scientific">Pseudoalteromonas amylolytica</name>
    <dbReference type="NCBI Taxonomy" id="1859457"/>
    <lineage>
        <taxon>Bacteria</taxon>
        <taxon>Pseudomonadati</taxon>
        <taxon>Pseudomonadota</taxon>
        <taxon>Gammaproteobacteria</taxon>
        <taxon>Alteromonadales</taxon>
        <taxon>Pseudoalteromonadaceae</taxon>
        <taxon>Pseudoalteromonas</taxon>
    </lineage>
</organism>
<dbReference type="Pfam" id="PF00512">
    <property type="entry name" value="HisKA"/>
    <property type="match status" value="1"/>
</dbReference>
<dbReference type="InterPro" id="IPR001789">
    <property type="entry name" value="Sig_transdc_resp-reg_receiver"/>
</dbReference>
<dbReference type="Pfam" id="PF05231">
    <property type="entry name" value="MASE1"/>
    <property type="match status" value="1"/>
</dbReference>
<sequence>MNFKHAWQSQLSYILLSISYLALGKLLTAFAFQDQVLPIWLPAGVGLVGMFIWGWRFIPGLGVASATFNWTTAHGWSFAAASVSNVVEVGIIAFGAILQALIGGYLLRAWLGHPLHLKSRLHIAYFIGLTGIAINLISANIGVFALSFYHPEYSFANHWNNMLAWWLGDSLGVLIATPALLILLQPWFASSEKLNNVASTFSACVVLCLSVALTTFLYNQGNVKSANLNAKREVQIIENIVYRYINQSMLAIQSLANQLQAKQNFTLHEFEDTARHLKSQYTFLRALSWNEQISQEYRSQLNEELADLYGDEVVIKGEPLVPNDPLVIVKYIVPLNGNSGALGFNVFSKESRRQAIINASNTTEPQASDIIYLVQDSRPAPSYLLFSPVFTTAPQAAGQSIKGYATAVVQVETLLAEALKQAQAQLFNVAFYDVSNNGVFYKNFGPEQLIDEQNKKVVTLFVAGQKWRMELSIKEEYASRLNQQLTLMLLILQLSITALIVYILLLFNYQHHALNALVEQRTRSLAKAKQQSDRANHAKSRFLANMSHEIRTPLNAVIGFASLASSSHNNRELRDYIKKIGSASKTLLNLVNDILDIAKIESNRLQIDEHPFDLQALLSRIDTMFASSAQNKNIVWQVVHNLPGSTWVLGDEMRLEQILINLCSNAIKFTQRGSVIFEVEAQYGTKQVDLAFSVTDTGIGIESEKQKTIFSAFSQADNSTSRRYGGTGLGLAIAKELSELMGGTLSLQSEVAQGSTFTLAISLRNASAQSQQIEQVDTSQIHCLHVLVAEDNPVNQLVIKAMLSSFDIQHTVVSNGQQAIEAVKSEHYDVVLMDCQMPIMDGYQATAAIRQFKGVDELPIVALTADVMPEDKAHAIAIGFNRHLAKPLERDKLAICLASYC</sequence>
<dbReference type="InterPro" id="IPR036890">
    <property type="entry name" value="HATPase_C_sf"/>
</dbReference>
<comment type="caution">
    <text evidence="15">The sequence shown here is derived from an EMBL/GenBank/DDBJ whole genome shotgun (WGS) entry which is preliminary data.</text>
</comment>
<dbReference type="Pfam" id="PF00072">
    <property type="entry name" value="Response_reg"/>
    <property type="match status" value="1"/>
</dbReference>
<dbReference type="SMART" id="SM00387">
    <property type="entry name" value="HATPase_c"/>
    <property type="match status" value="1"/>
</dbReference>
<dbReference type="EC" id="2.7.13.3" evidence="3"/>
<dbReference type="Gene3D" id="1.10.287.130">
    <property type="match status" value="1"/>
</dbReference>
<evidence type="ECO:0000259" key="12">
    <source>
        <dbReference type="PROSITE" id="PS50109"/>
    </source>
</evidence>
<dbReference type="GO" id="GO:0000155">
    <property type="term" value="F:phosphorelay sensor kinase activity"/>
    <property type="evidence" value="ECO:0007669"/>
    <property type="project" value="InterPro"/>
</dbReference>
<dbReference type="PANTHER" id="PTHR45339:SF1">
    <property type="entry name" value="HYBRID SIGNAL TRANSDUCTION HISTIDINE KINASE J"/>
    <property type="match status" value="1"/>
</dbReference>
<comment type="catalytic activity">
    <reaction evidence="1">
        <text>ATP + protein L-histidine = ADP + protein N-phospho-L-histidine.</text>
        <dbReference type="EC" id="2.7.13.3"/>
    </reaction>
</comment>
<dbReference type="OrthoDB" id="9810730at2"/>
<feature type="transmembrane region" description="Helical" evidence="11">
    <location>
        <begin position="196"/>
        <end position="218"/>
    </location>
</feature>
<evidence type="ECO:0000256" key="11">
    <source>
        <dbReference type="SAM" id="Phobius"/>
    </source>
</evidence>
<dbReference type="PROSITE" id="PS50109">
    <property type="entry name" value="HIS_KIN"/>
    <property type="match status" value="1"/>
</dbReference>
<dbReference type="InterPro" id="IPR003661">
    <property type="entry name" value="HisK_dim/P_dom"/>
</dbReference>
<feature type="transmembrane region" description="Helical" evidence="11">
    <location>
        <begin position="485"/>
        <end position="507"/>
    </location>
</feature>
<accession>A0A1S1MZE4</accession>
<dbReference type="SUPFAM" id="SSF52172">
    <property type="entry name" value="CheY-like"/>
    <property type="match status" value="1"/>
</dbReference>
<reference evidence="15 16" key="1">
    <citation type="submission" date="2016-09" db="EMBL/GenBank/DDBJ databases">
        <title>Pseudoalteromonas amylolytica sp. nov., isolated from the surface seawater.</title>
        <authorList>
            <person name="Wu Y.-H."/>
            <person name="Cheng H."/>
            <person name="Jin X.-B."/>
            <person name="Wang C.-S."/>
            <person name="Xu X.-W."/>
        </authorList>
    </citation>
    <scope>NUCLEOTIDE SEQUENCE [LARGE SCALE GENOMIC DNA]</scope>
    <source>
        <strain evidence="15 16">JW1</strain>
    </source>
</reference>
<keyword evidence="16" id="KW-1185">Reference proteome</keyword>
<dbReference type="InterPro" id="IPR003594">
    <property type="entry name" value="HATPase_dom"/>
</dbReference>
<feature type="transmembrane region" description="Helical" evidence="11">
    <location>
        <begin position="12"/>
        <end position="32"/>
    </location>
</feature>
<keyword evidence="5 10" id="KW-0597">Phosphoprotein</keyword>
<dbReference type="SMART" id="SM00448">
    <property type="entry name" value="REC"/>
    <property type="match status" value="1"/>
</dbReference>
<feature type="transmembrane region" description="Helical" evidence="11">
    <location>
        <begin position="78"/>
        <end position="111"/>
    </location>
</feature>
<evidence type="ECO:0000313" key="16">
    <source>
        <dbReference type="Proteomes" id="UP000179786"/>
    </source>
</evidence>
<evidence type="ECO:0000256" key="7">
    <source>
        <dbReference type="ARBA" id="ARBA00022989"/>
    </source>
</evidence>
<dbReference type="InterPro" id="IPR006189">
    <property type="entry name" value="CHASE_dom"/>
</dbReference>
<dbReference type="SMART" id="SM00388">
    <property type="entry name" value="HisKA"/>
    <property type="match status" value="1"/>
</dbReference>
<evidence type="ECO:0000256" key="2">
    <source>
        <dbReference type="ARBA" id="ARBA00004651"/>
    </source>
</evidence>
<dbReference type="EMBL" id="MKJU01000007">
    <property type="protein sequence ID" value="OHU92467.1"/>
    <property type="molecule type" value="Genomic_DNA"/>
</dbReference>
<evidence type="ECO:0000256" key="6">
    <source>
        <dbReference type="ARBA" id="ARBA00022692"/>
    </source>
</evidence>
<dbReference type="Gene3D" id="3.40.50.2300">
    <property type="match status" value="1"/>
</dbReference>
<keyword evidence="8" id="KW-0902">Two-component regulatory system</keyword>
<dbReference type="InterPro" id="IPR011006">
    <property type="entry name" value="CheY-like_superfamily"/>
</dbReference>
<evidence type="ECO:0000256" key="5">
    <source>
        <dbReference type="ARBA" id="ARBA00022553"/>
    </source>
</evidence>
<evidence type="ECO:0000256" key="3">
    <source>
        <dbReference type="ARBA" id="ARBA00012438"/>
    </source>
</evidence>
<keyword evidence="7 11" id="KW-1133">Transmembrane helix</keyword>
<dbReference type="PANTHER" id="PTHR45339">
    <property type="entry name" value="HYBRID SIGNAL TRANSDUCTION HISTIDINE KINASE J"/>
    <property type="match status" value="1"/>
</dbReference>
<dbReference type="CDD" id="cd16922">
    <property type="entry name" value="HATPase_EvgS-ArcB-TorS-like"/>
    <property type="match status" value="1"/>
</dbReference>
<keyword evidence="9 11" id="KW-0472">Membrane</keyword>
<dbReference type="PROSITE" id="PS50839">
    <property type="entry name" value="CHASE"/>
    <property type="match status" value="1"/>
</dbReference>
<protein>
    <recommendedName>
        <fullName evidence="3">histidine kinase</fullName>
        <ecNumber evidence="3">2.7.13.3</ecNumber>
    </recommendedName>
</protein>
<feature type="domain" description="Response regulatory" evidence="13">
    <location>
        <begin position="785"/>
        <end position="901"/>
    </location>
</feature>
<name>A0A1S1MZE4_9GAMM</name>
<dbReference type="Pfam" id="PF03924">
    <property type="entry name" value="CHASE"/>
    <property type="match status" value="1"/>
</dbReference>
<dbReference type="InterPro" id="IPR042240">
    <property type="entry name" value="CHASE_sf"/>
</dbReference>
<keyword evidence="6 11" id="KW-0812">Transmembrane</keyword>
<comment type="subcellular location">
    <subcellularLocation>
        <location evidence="2">Cell membrane</location>
        <topology evidence="2">Multi-pass membrane protein</topology>
    </subcellularLocation>
</comment>
<dbReference type="InterPro" id="IPR005467">
    <property type="entry name" value="His_kinase_dom"/>
</dbReference>
<dbReference type="CDD" id="cd00082">
    <property type="entry name" value="HisKA"/>
    <property type="match status" value="1"/>
</dbReference>
<keyword evidence="15" id="KW-0808">Transferase</keyword>
<gene>
    <name evidence="15" type="ORF">BET10_05280</name>
</gene>
<keyword evidence="4" id="KW-1003">Cell membrane</keyword>
<proteinExistence type="predicted"/>
<dbReference type="Gene3D" id="3.30.450.350">
    <property type="entry name" value="CHASE domain"/>
    <property type="match status" value="1"/>
</dbReference>
<evidence type="ECO:0000256" key="8">
    <source>
        <dbReference type="ARBA" id="ARBA00023012"/>
    </source>
</evidence>
<dbReference type="InterPro" id="IPR007895">
    <property type="entry name" value="MASE1"/>
</dbReference>
<dbReference type="FunFam" id="3.30.565.10:FF:000010">
    <property type="entry name" value="Sensor histidine kinase RcsC"/>
    <property type="match status" value="1"/>
</dbReference>
<feature type="domain" description="Histidine kinase" evidence="12">
    <location>
        <begin position="545"/>
        <end position="765"/>
    </location>
</feature>
<feature type="transmembrane region" description="Helical" evidence="11">
    <location>
        <begin position="39"/>
        <end position="58"/>
    </location>
</feature>
<dbReference type="RefSeq" id="WP_070983444.1">
    <property type="nucleotide sequence ID" value="NZ_MKJU01000007.1"/>
</dbReference>
<dbReference type="SUPFAM" id="SSF55874">
    <property type="entry name" value="ATPase domain of HSP90 chaperone/DNA topoisomerase II/histidine kinase"/>
    <property type="match status" value="1"/>
</dbReference>
<evidence type="ECO:0000256" key="4">
    <source>
        <dbReference type="ARBA" id="ARBA00022475"/>
    </source>
</evidence>
<evidence type="ECO:0000256" key="1">
    <source>
        <dbReference type="ARBA" id="ARBA00000085"/>
    </source>
</evidence>
<dbReference type="Proteomes" id="UP000179786">
    <property type="component" value="Unassembled WGS sequence"/>
</dbReference>
<dbReference type="AlphaFoldDB" id="A0A1S1MZE4"/>
<dbReference type="Pfam" id="PF02518">
    <property type="entry name" value="HATPase_c"/>
    <property type="match status" value="1"/>
</dbReference>
<feature type="modified residue" description="4-aspartylphosphate" evidence="10">
    <location>
        <position position="834"/>
    </location>
</feature>